<feature type="domain" description="Peptidase S74" evidence="3">
    <location>
        <begin position="1249"/>
        <end position="1348"/>
    </location>
</feature>
<sequence length="1349" mass="149316">MIPTTNAYKEAIKDNRILHNQVKITFSDGNTKTVGDAGLFQFSITDEVSNTGSFDIGSAIAKQLVIRIDNTDGSLTKKSFSGAELRPKSGLEINGETEWLDKGIFYAEPGKDTGDIITVSAFDKMIWFDKSYTKSKLKYPATLREILQDACSCCNVSLAPDTATFDNSDFIVNTRPDDSSLTFRQVIQWVAQIACKYAKINNSGQLTLRWYQTNLLNHQPDDLQKNADVVKMNSLKSGSLIETDDVTITGIRVTEENKGGTSDTDVVYQYGEDGYVLEITGNQLIQEGKGSQVAEYLGKRLNGLSFRPMNVICQSDPSVESGDIGLVIDHKNNMYKTIITGIQYNGGGTQTFSCSAESPVRKALTRYSETTRLHKEFLNGLSQNKTEWEKAIEDLKDAMITGNGLYPFTETLEDGSMVLYFGDKPTLEESTILIKFNAKGWAMSNNGGESWNIGALVDGEMITKILNTIGLNADWINTGAFVVKDAQGQVLFRADTDAGRVDIVADTFSLKGKTIDEIAQNKLNAFINNVYTPEIEGIQAQVDGQVETFYYDYEPTLQNIPASQWTTESDRQKHMGDLFFWKSKGFSYRFLKDGYTWKWQLVKDTDVTKALADAADALDTADSKRRVFVSTPQPPYEIGDLWVQGSNGDIMRCQTSRTSGSYSSYDWVKASKYTDDTALNTFINGEFKQQIEALEQQADKKAETWYQSTDPSYSWSTSELKTEHIGDMWYNTGTQRYYRWNGSSWVELTIQPPSSVFDSIDGKAQIFVSQPKPPYHKGDLWITSTQNGQAEIKICIYERESGYYSVSDWIDTKYVDISDVNGAINKYDTSLGQTEVFNKLTNGGQNQGIYLQNGMLYINANYILAGTLAGKYINAKGISVKNIYNQTTFSIDDSGNVNINASTFSLSGNAVATESYVANKTAQALSEAKIYADQKTGNLLKGADLSTESLNQYWNTSGSIMQGQSDPDGGTKAVRLYGTSGDCFISARYSNNNPVKAKGQYEIRVWLKSNTSRTIVVSLNRVSYSCALTSTWKQFRFTAPVTTPNTQGYENFTIGGFASIGSGAYVYVYNPEVVHSYSPADILAMLTNNGAMDGIYMYNNQLYVKGKYIDVDDLKALNATIGGFNIGNASIANGCTGLTSKTKGVYIGTNGLRFYSSDSNGRESSFTFNTSNGSFAIVGAAIKMGDSRLSYDDGALTVKYGLHVYATRSGDFGDGSTGEIIFKGLPATSGGTHLVRESGTAIIAALSSSSKRYKDHIAMLKDAEAEKLLDIPVVWFKYKEGYLVKGDRFVDKPMPGFYAEDVYRAFPECAMVNPDTSVEDWNYRTLIPPMLKLIQNLYKEIKELKENTK</sequence>
<dbReference type="GO" id="GO:0098015">
    <property type="term" value="C:virus tail"/>
    <property type="evidence" value="ECO:0007669"/>
    <property type="project" value="UniProtKB-KW"/>
</dbReference>
<dbReference type="Gene3D" id="2.60.120.260">
    <property type="entry name" value="Galactose-binding domain-like"/>
    <property type="match status" value="1"/>
</dbReference>
<accession>A0A8S5QCI3</accession>
<organism evidence="4">
    <name type="scientific">Siphoviridae sp. ctqBH20</name>
    <dbReference type="NCBI Taxonomy" id="2825680"/>
    <lineage>
        <taxon>Viruses</taxon>
        <taxon>Duplodnaviria</taxon>
        <taxon>Heunggongvirae</taxon>
        <taxon>Uroviricota</taxon>
        <taxon>Caudoviricetes</taxon>
    </lineage>
</organism>
<dbReference type="EMBL" id="BK015626">
    <property type="protein sequence ID" value="DAE16477.1"/>
    <property type="molecule type" value="Genomic_DNA"/>
</dbReference>
<evidence type="ECO:0000313" key="4">
    <source>
        <dbReference type="EMBL" id="DAE16477.1"/>
    </source>
</evidence>
<comment type="subcellular location">
    <subcellularLocation>
        <location evidence="1">Virion</location>
    </subcellularLocation>
</comment>
<dbReference type="Pfam" id="PF13884">
    <property type="entry name" value="Peptidase_S74"/>
    <property type="match status" value="1"/>
</dbReference>
<reference evidence="4" key="1">
    <citation type="journal article" date="2021" name="Proc. Natl. Acad. Sci. U.S.A.">
        <title>A Catalog of Tens of Thousands of Viruses from Human Metagenomes Reveals Hidden Associations with Chronic Diseases.</title>
        <authorList>
            <person name="Tisza M.J."/>
            <person name="Buck C.B."/>
        </authorList>
    </citation>
    <scope>NUCLEOTIDE SEQUENCE</scope>
    <source>
        <strain evidence="4">CtqBH20</strain>
    </source>
</reference>
<evidence type="ECO:0000259" key="3">
    <source>
        <dbReference type="PROSITE" id="PS51688"/>
    </source>
</evidence>
<keyword evidence="2" id="KW-0946">Virion</keyword>
<evidence type="ECO:0000256" key="2">
    <source>
        <dbReference type="ARBA" id="ARBA00022732"/>
    </source>
</evidence>
<name>A0A8S5QCI3_9CAUD</name>
<dbReference type="PROSITE" id="PS51688">
    <property type="entry name" value="ICA"/>
    <property type="match status" value="1"/>
</dbReference>
<dbReference type="InterPro" id="IPR030392">
    <property type="entry name" value="S74_ICA"/>
</dbReference>
<evidence type="ECO:0000256" key="1">
    <source>
        <dbReference type="ARBA" id="ARBA00004328"/>
    </source>
</evidence>
<keyword evidence="2" id="KW-1227">Viral tail protein</keyword>
<proteinExistence type="predicted"/>
<protein>
    <recommendedName>
        <fullName evidence="3">Peptidase S74 domain-containing protein</fullName>
    </recommendedName>
</protein>